<evidence type="ECO:0000313" key="2">
    <source>
        <dbReference type="EMBL" id="MEQ2174741.1"/>
    </source>
</evidence>
<protein>
    <submittedName>
        <fullName evidence="2">Uncharacterized protein</fullName>
    </submittedName>
</protein>
<organism evidence="2 3">
    <name type="scientific">Goodea atripinnis</name>
    <dbReference type="NCBI Taxonomy" id="208336"/>
    <lineage>
        <taxon>Eukaryota</taxon>
        <taxon>Metazoa</taxon>
        <taxon>Chordata</taxon>
        <taxon>Craniata</taxon>
        <taxon>Vertebrata</taxon>
        <taxon>Euteleostomi</taxon>
        <taxon>Actinopterygii</taxon>
        <taxon>Neopterygii</taxon>
        <taxon>Teleostei</taxon>
        <taxon>Neoteleostei</taxon>
        <taxon>Acanthomorphata</taxon>
        <taxon>Ovalentaria</taxon>
        <taxon>Atherinomorphae</taxon>
        <taxon>Cyprinodontiformes</taxon>
        <taxon>Goodeidae</taxon>
        <taxon>Goodea</taxon>
    </lineage>
</organism>
<evidence type="ECO:0000313" key="3">
    <source>
        <dbReference type="Proteomes" id="UP001476798"/>
    </source>
</evidence>
<comment type="caution">
    <text evidence="2">The sequence shown here is derived from an EMBL/GenBank/DDBJ whole genome shotgun (WGS) entry which is preliminary data.</text>
</comment>
<proteinExistence type="predicted"/>
<name>A0ABV0NTK2_9TELE</name>
<reference evidence="2 3" key="1">
    <citation type="submission" date="2021-06" db="EMBL/GenBank/DDBJ databases">
        <authorList>
            <person name="Palmer J.M."/>
        </authorList>
    </citation>
    <scope>NUCLEOTIDE SEQUENCE [LARGE SCALE GENOMIC DNA]</scope>
    <source>
        <strain evidence="2 3">GA_2019</strain>
        <tissue evidence="2">Muscle</tissue>
    </source>
</reference>
<evidence type="ECO:0000256" key="1">
    <source>
        <dbReference type="SAM" id="MobiDB-lite"/>
    </source>
</evidence>
<keyword evidence="3" id="KW-1185">Reference proteome</keyword>
<sequence>MEAFGEVNATQEELRFLPPPDSDPNNLGYHDYSPNIGIPPPVLPTGFEGVNFPEDPIRLLSVQEWDISLMSVFNGFDIIHRDMEHFAGQANRNFVRE</sequence>
<gene>
    <name evidence="2" type="ORF">GOODEAATRI_011021</name>
</gene>
<feature type="region of interest" description="Disordered" evidence="1">
    <location>
        <begin position="1"/>
        <end position="31"/>
    </location>
</feature>
<dbReference type="Proteomes" id="UP001476798">
    <property type="component" value="Unassembled WGS sequence"/>
</dbReference>
<accession>A0ABV0NTK2</accession>
<dbReference type="EMBL" id="JAHRIO010050639">
    <property type="protein sequence ID" value="MEQ2174741.1"/>
    <property type="molecule type" value="Genomic_DNA"/>
</dbReference>